<protein>
    <recommendedName>
        <fullName evidence="3">NmrA-like domain-containing protein</fullName>
    </recommendedName>
</protein>
<dbReference type="PANTHER" id="PTHR42748:SF7">
    <property type="entry name" value="NMRA LIKE REDOX SENSOR 1-RELATED"/>
    <property type="match status" value="1"/>
</dbReference>
<organism evidence="4 5">
    <name type="scientific">Plectosphaerella cucumerina</name>
    <dbReference type="NCBI Taxonomy" id="40658"/>
    <lineage>
        <taxon>Eukaryota</taxon>
        <taxon>Fungi</taxon>
        <taxon>Dikarya</taxon>
        <taxon>Ascomycota</taxon>
        <taxon>Pezizomycotina</taxon>
        <taxon>Sordariomycetes</taxon>
        <taxon>Hypocreomycetidae</taxon>
        <taxon>Glomerellales</taxon>
        <taxon>Plectosphaerellaceae</taxon>
        <taxon>Plectosphaerella</taxon>
    </lineage>
</organism>
<proteinExistence type="inferred from homology"/>
<evidence type="ECO:0000259" key="3">
    <source>
        <dbReference type="Pfam" id="PF05368"/>
    </source>
</evidence>
<comment type="similarity">
    <text evidence="1">Belongs to the NmrA-type oxidoreductase family.</text>
</comment>
<sequence length="314" mass="34317">MSQREILIVGATGQQGKATIAALHSTPHNTTAPLRILALTRSASSPKSQSLQSQFPDIILVEGDTKTPDPIFLAHPNIAAIFLVTVPSDEEAQATPLIEAAVAPGRHVDHIVFSSVDRGGDDVSWDQPTDVPHFAAKHRIEHLLRQSCEKARTRVRWTILRPTGFMDNYGPGFFGKLMATLWQQGMPTDRKMQLVSTRDIGVFAAKALADPDGWDGRAVGLAGDELSFAELKKAFERTTGQTLPTTFGLLAGPVFWWVEEARTSFEWFSKVGYGADIASLRSQEPRLQTFEMWLRETSAWSSAGNGSDSGEVTG</sequence>
<keyword evidence="5" id="KW-1185">Reference proteome</keyword>
<name>A0A8K0T781_9PEZI</name>
<evidence type="ECO:0000256" key="2">
    <source>
        <dbReference type="ARBA" id="ARBA00022857"/>
    </source>
</evidence>
<dbReference type="InterPro" id="IPR008030">
    <property type="entry name" value="NmrA-like"/>
</dbReference>
<accession>A0A8K0T781</accession>
<keyword evidence="2" id="KW-0521">NADP</keyword>
<reference evidence="4" key="1">
    <citation type="journal article" date="2021" name="Nat. Commun.">
        <title>Genetic determinants of endophytism in the Arabidopsis root mycobiome.</title>
        <authorList>
            <person name="Mesny F."/>
            <person name="Miyauchi S."/>
            <person name="Thiergart T."/>
            <person name="Pickel B."/>
            <person name="Atanasova L."/>
            <person name="Karlsson M."/>
            <person name="Huettel B."/>
            <person name="Barry K.W."/>
            <person name="Haridas S."/>
            <person name="Chen C."/>
            <person name="Bauer D."/>
            <person name="Andreopoulos W."/>
            <person name="Pangilinan J."/>
            <person name="LaButti K."/>
            <person name="Riley R."/>
            <person name="Lipzen A."/>
            <person name="Clum A."/>
            <person name="Drula E."/>
            <person name="Henrissat B."/>
            <person name="Kohler A."/>
            <person name="Grigoriev I.V."/>
            <person name="Martin F.M."/>
            <person name="Hacquard S."/>
        </authorList>
    </citation>
    <scope>NUCLEOTIDE SEQUENCE</scope>
    <source>
        <strain evidence="4">MPI-CAGE-AT-0016</strain>
    </source>
</reference>
<dbReference type="PANTHER" id="PTHR42748">
    <property type="entry name" value="NITROGEN METABOLITE REPRESSION PROTEIN NMRA FAMILY MEMBER"/>
    <property type="match status" value="1"/>
</dbReference>
<dbReference type="OrthoDB" id="9997102at2759"/>
<dbReference type="AlphaFoldDB" id="A0A8K0T781"/>
<evidence type="ECO:0000313" key="4">
    <source>
        <dbReference type="EMBL" id="KAH7347443.1"/>
    </source>
</evidence>
<gene>
    <name evidence="4" type="ORF">B0T11DRAFT_141752</name>
</gene>
<feature type="domain" description="NmrA-like" evidence="3">
    <location>
        <begin position="4"/>
        <end position="247"/>
    </location>
</feature>
<evidence type="ECO:0000313" key="5">
    <source>
        <dbReference type="Proteomes" id="UP000813385"/>
    </source>
</evidence>
<evidence type="ECO:0000256" key="1">
    <source>
        <dbReference type="ARBA" id="ARBA00006328"/>
    </source>
</evidence>
<dbReference type="InterPro" id="IPR036291">
    <property type="entry name" value="NAD(P)-bd_dom_sf"/>
</dbReference>
<dbReference type="Pfam" id="PF05368">
    <property type="entry name" value="NmrA"/>
    <property type="match status" value="1"/>
</dbReference>
<dbReference type="Gene3D" id="3.90.25.10">
    <property type="entry name" value="UDP-galactose 4-epimerase, domain 1"/>
    <property type="match status" value="1"/>
</dbReference>
<dbReference type="EMBL" id="JAGPXD010000007">
    <property type="protein sequence ID" value="KAH7347443.1"/>
    <property type="molecule type" value="Genomic_DNA"/>
</dbReference>
<dbReference type="InterPro" id="IPR051164">
    <property type="entry name" value="NmrA-like_oxidored"/>
</dbReference>
<comment type="caution">
    <text evidence="4">The sequence shown here is derived from an EMBL/GenBank/DDBJ whole genome shotgun (WGS) entry which is preliminary data.</text>
</comment>
<dbReference type="SUPFAM" id="SSF51735">
    <property type="entry name" value="NAD(P)-binding Rossmann-fold domains"/>
    <property type="match status" value="1"/>
</dbReference>
<dbReference type="Proteomes" id="UP000813385">
    <property type="component" value="Unassembled WGS sequence"/>
</dbReference>
<dbReference type="GO" id="GO:0005634">
    <property type="term" value="C:nucleus"/>
    <property type="evidence" value="ECO:0007669"/>
    <property type="project" value="TreeGrafter"/>
</dbReference>
<dbReference type="Gene3D" id="3.40.50.720">
    <property type="entry name" value="NAD(P)-binding Rossmann-like Domain"/>
    <property type="match status" value="1"/>
</dbReference>